<protein>
    <submittedName>
        <fullName evidence="1">Uncharacterized protein</fullName>
    </submittedName>
</protein>
<dbReference type="RefSeq" id="WP_279298945.1">
    <property type="nucleotide sequence ID" value="NZ_JAOTIF010000021.1"/>
</dbReference>
<keyword evidence="2" id="KW-1185">Reference proteome</keyword>
<dbReference type="Proteomes" id="UP001155483">
    <property type="component" value="Unassembled WGS sequence"/>
</dbReference>
<dbReference type="EMBL" id="JAOTIF010000021">
    <property type="protein sequence ID" value="MCU7551506.1"/>
    <property type="molecule type" value="Genomic_DNA"/>
</dbReference>
<comment type="caution">
    <text evidence="1">The sequence shown here is derived from an EMBL/GenBank/DDBJ whole genome shotgun (WGS) entry which is preliminary data.</text>
</comment>
<name>A0A9X2XZ14_9BACT</name>
<reference evidence="1" key="1">
    <citation type="submission" date="2022-09" db="EMBL/GenBank/DDBJ databases">
        <authorList>
            <person name="Yuan C."/>
            <person name="Ke Z."/>
        </authorList>
    </citation>
    <scope>NUCLEOTIDE SEQUENCE</scope>
    <source>
        <strain evidence="1">LB-8</strain>
    </source>
</reference>
<dbReference type="AlphaFoldDB" id="A0A9X2XZ14"/>
<accession>A0A9X2XZ14</accession>
<sequence>MPQTQSGQKYSGVPANWIPIARFRDKTANVLTRSIIAFLTFEGHHSERISIVSRQINGKCTAADACK</sequence>
<reference evidence="1" key="2">
    <citation type="submission" date="2023-04" db="EMBL/GenBank/DDBJ databases">
        <title>Paracnuella aquatica gen. nov., sp. nov., a member of the family Chitinophagaceae isolated from a hot spring.</title>
        <authorList>
            <person name="Wang C."/>
        </authorList>
    </citation>
    <scope>NUCLEOTIDE SEQUENCE</scope>
    <source>
        <strain evidence="1">LB-8</strain>
    </source>
</reference>
<evidence type="ECO:0000313" key="1">
    <source>
        <dbReference type="EMBL" id="MCU7551506.1"/>
    </source>
</evidence>
<organism evidence="1 2">
    <name type="scientific">Paraflavisolibacter caeni</name>
    <dbReference type="NCBI Taxonomy" id="2982496"/>
    <lineage>
        <taxon>Bacteria</taxon>
        <taxon>Pseudomonadati</taxon>
        <taxon>Bacteroidota</taxon>
        <taxon>Chitinophagia</taxon>
        <taxon>Chitinophagales</taxon>
        <taxon>Chitinophagaceae</taxon>
        <taxon>Paraflavisolibacter</taxon>
    </lineage>
</organism>
<proteinExistence type="predicted"/>
<evidence type="ECO:0000313" key="2">
    <source>
        <dbReference type="Proteomes" id="UP001155483"/>
    </source>
</evidence>
<gene>
    <name evidence="1" type="ORF">OCK74_20460</name>
</gene>